<proteinExistence type="predicted"/>
<reference evidence="2 3" key="1">
    <citation type="journal article" date="2019" name="Fungal Biol. Biotechnol.">
        <title>Draft genome sequence of fastidious pathogen Ceratobasidium theobromae, which causes vascular-streak dieback in Theobroma cacao.</title>
        <authorList>
            <person name="Ali S.S."/>
            <person name="Asman A."/>
            <person name="Shao J."/>
            <person name="Firmansyah A.P."/>
            <person name="Susilo A.W."/>
            <person name="Rosmana A."/>
            <person name="McMahon P."/>
            <person name="Junaid M."/>
            <person name="Guest D."/>
            <person name="Kheng T.Y."/>
            <person name="Meinhardt L.W."/>
            <person name="Bailey B.A."/>
        </authorList>
    </citation>
    <scope>NUCLEOTIDE SEQUENCE [LARGE SCALE GENOMIC DNA]</scope>
    <source>
        <strain evidence="2 3">CT2</strain>
    </source>
</reference>
<accession>A0A5N5QWD2</accession>
<feature type="compositionally biased region" description="Basic and acidic residues" evidence="1">
    <location>
        <begin position="154"/>
        <end position="165"/>
    </location>
</feature>
<dbReference type="Proteomes" id="UP000383932">
    <property type="component" value="Unassembled WGS sequence"/>
</dbReference>
<dbReference type="AlphaFoldDB" id="A0A5N5QWD2"/>
<evidence type="ECO:0000256" key="1">
    <source>
        <dbReference type="SAM" id="MobiDB-lite"/>
    </source>
</evidence>
<comment type="caution">
    <text evidence="2">The sequence shown here is derived from an EMBL/GenBank/DDBJ whole genome shotgun (WGS) entry which is preliminary data.</text>
</comment>
<gene>
    <name evidence="2" type="ORF">CTheo_693</name>
</gene>
<protein>
    <submittedName>
        <fullName evidence="2">Uncharacterized protein</fullName>
    </submittedName>
</protein>
<feature type="compositionally biased region" description="Polar residues" evidence="1">
    <location>
        <begin position="57"/>
        <end position="70"/>
    </location>
</feature>
<keyword evidence="3" id="KW-1185">Reference proteome</keyword>
<feature type="region of interest" description="Disordered" evidence="1">
    <location>
        <begin position="57"/>
        <end position="124"/>
    </location>
</feature>
<evidence type="ECO:0000313" key="3">
    <source>
        <dbReference type="Proteomes" id="UP000383932"/>
    </source>
</evidence>
<sequence length="254" mass="28209">MADRLFFVSHISSEPDSPSLNLPPVFFTMAPRTARRYVQAVRVSFVQLAAPANIRANGSRTRTTMESSNFRADPRPFSSDWEHDPSAPDFLPYGASSSRSTYNSRSRSRPRAPAYAPPAQALHYNPNFYRGQTYSEVEFDPEIDGQDPAPDSPVSDRSRSDSHRSEQLFASNIDNGAASYVLEPPIPRTHLPARLRDDVSGRYWNAEGDSTDVSGVVFPAPFGVKLSGEAFYYPSAQSGRFMNRRGEYWAGGEA</sequence>
<evidence type="ECO:0000313" key="2">
    <source>
        <dbReference type="EMBL" id="KAB5595929.1"/>
    </source>
</evidence>
<organism evidence="2 3">
    <name type="scientific">Ceratobasidium theobromae</name>
    <dbReference type="NCBI Taxonomy" id="1582974"/>
    <lineage>
        <taxon>Eukaryota</taxon>
        <taxon>Fungi</taxon>
        <taxon>Dikarya</taxon>
        <taxon>Basidiomycota</taxon>
        <taxon>Agaricomycotina</taxon>
        <taxon>Agaricomycetes</taxon>
        <taxon>Cantharellales</taxon>
        <taxon>Ceratobasidiaceae</taxon>
        <taxon>Ceratobasidium</taxon>
    </lineage>
</organism>
<feature type="region of interest" description="Disordered" evidence="1">
    <location>
        <begin position="140"/>
        <end position="165"/>
    </location>
</feature>
<dbReference type="OrthoDB" id="3140281at2759"/>
<feature type="compositionally biased region" description="Low complexity" evidence="1">
    <location>
        <begin position="96"/>
        <end position="119"/>
    </location>
</feature>
<dbReference type="EMBL" id="SSOP01000005">
    <property type="protein sequence ID" value="KAB5595929.1"/>
    <property type="molecule type" value="Genomic_DNA"/>
</dbReference>
<name>A0A5N5QWD2_9AGAM</name>